<accession>A0A542YGI8</accession>
<protein>
    <submittedName>
        <fullName evidence="3">Uncharacterized protein DUF4353</fullName>
    </submittedName>
</protein>
<comment type="caution">
    <text evidence="3">The sequence shown here is derived from an EMBL/GenBank/DDBJ whole genome shotgun (WGS) entry which is preliminary data.</text>
</comment>
<feature type="compositionally biased region" description="Gly residues" evidence="1">
    <location>
        <begin position="592"/>
        <end position="605"/>
    </location>
</feature>
<dbReference type="Proteomes" id="UP000317998">
    <property type="component" value="Unassembled WGS sequence"/>
</dbReference>
<evidence type="ECO:0000256" key="2">
    <source>
        <dbReference type="SAM" id="SignalP"/>
    </source>
</evidence>
<organism evidence="3 4">
    <name type="scientific">Homoserinimonas aerilata</name>
    <dbReference type="NCBI Taxonomy" id="1162970"/>
    <lineage>
        <taxon>Bacteria</taxon>
        <taxon>Bacillati</taxon>
        <taxon>Actinomycetota</taxon>
        <taxon>Actinomycetes</taxon>
        <taxon>Micrococcales</taxon>
        <taxon>Microbacteriaceae</taxon>
        <taxon>Homoserinimonas</taxon>
    </lineage>
</organism>
<reference evidence="3 4" key="1">
    <citation type="submission" date="2019-06" db="EMBL/GenBank/DDBJ databases">
        <title>Sequencing the genomes of 1000 actinobacteria strains.</title>
        <authorList>
            <person name="Klenk H.-P."/>
        </authorList>
    </citation>
    <scope>NUCLEOTIDE SEQUENCE [LARGE SCALE GENOMIC DNA]</scope>
    <source>
        <strain evidence="3 4">DSM 26477</strain>
    </source>
</reference>
<sequence>MNRPDNRAGRRYLAAAVPALVLVAALAGCTAVATGDAGTTVSTVSALGLDASLSASEVLALDQESHADASDLDYDSADAVTVSLDGDTASADGDGVTVSGSTVTITTGGTYVLGGELDGRVVVDAADTALVRLVLDGVDISSQEGAAIAVTAAEKVVVLLADGSSNSLGDTSSYAEGADVNAALFSAADLTIAGDGSLEVSGNGNDGIASKDGLVIESGTVTVTAVDDGIRGKDYVIVNGGEVTVEAGGDGIKADNDEDEDRGYISVTGGTLTVDAGGDGLQAETDLVVTGGTLAVTTASGSDTAPTDETSAKGLKAGAHLVLEGGTVDIDASDDAVHSNGVVHISDGEALLASGDDGVHADGTVLVDGGDTTIIGSYEGLEGGAIIITAGSLDVTASDDGINVSGGADGSGMQGPGEQAASSTDAFLRVDGGTIIVDASGDGIDVNGSAEVTGGTIVVAGPTDNGNGALDVDGTFVISGGTLVAAGSSGMVVAPSEDSTQGWVAFSFADSLAAGETATITDASGTVLGAYTTQKATQSIVFSVLGLADGESYTATTGGATSGADTAGYASSGTAGSTVAATAVAGEAPAGGMAGGGGMPGGDRGGPPARG</sequence>
<evidence type="ECO:0000313" key="4">
    <source>
        <dbReference type="Proteomes" id="UP000317998"/>
    </source>
</evidence>
<dbReference type="PROSITE" id="PS51257">
    <property type="entry name" value="PROKAR_LIPOPROTEIN"/>
    <property type="match status" value="1"/>
</dbReference>
<name>A0A542YGI8_9MICO</name>
<proteinExistence type="predicted"/>
<evidence type="ECO:0000313" key="3">
    <source>
        <dbReference type="EMBL" id="TQL47185.1"/>
    </source>
</evidence>
<gene>
    <name evidence="3" type="ORF">FB562_0236</name>
</gene>
<dbReference type="Pfam" id="PF14262">
    <property type="entry name" value="Cthe_2159"/>
    <property type="match status" value="1"/>
</dbReference>
<dbReference type="EMBL" id="VFOM01000001">
    <property type="protein sequence ID" value="TQL47185.1"/>
    <property type="molecule type" value="Genomic_DNA"/>
</dbReference>
<evidence type="ECO:0000256" key="1">
    <source>
        <dbReference type="SAM" id="MobiDB-lite"/>
    </source>
</evidence>
<feature type="chain" id="PRO_5038852690" evidence="2">
    <location>
        <begin position="28"/>
        <end position="611"/>
    </location>
</feature>
<keyword evidence="4" id="KW-1185">Reference proteome</keyword>
<dbReference type="OrthoDB" id="9812829at2"/>
<dbReference type="InterPro" id="IPR025584">
    <property type="entry name" value="Cthe_2159"/>
</dbReference>
<feature type="signal peptide" evidence="2">
    <location>
        <begin position="1"/>
        <end position="27"/>
    </location>
</feature>
<dbReference type="RefSeq" id="WP_141879467.1">
    <property type="nucleotide sequence ID" value="NZ_VFOM01000001.1"/>
</dbReference>
<dbReference type="AlphaFoldDB" id="A0A542YGI8"/>
<keyword evidence="2" id="KW-0732">Signal</keyword>
<feature type="region of interest" description="Disordered" evidence="1">
    <location>
        <begin position="589"/>
        <end position="611"/>
    </location>
</feature>